<dbReference type="InterPro" id="IPR011009">
    <property type="entry name" value="Kinase-like_dom_sf"/>
</dbReference>
<feature type="domain" description="Aminoglycoside phosphotransferase" evidence="1">
    <location>
        <begin position="85"/>
        <end position="268"/>
    </location>
</feature>
<dbReference type="PANTHER" id="PTHR21310">
    <property type="entry name" value="AMINOGLYCOSIDE PHOSPHOTRANSFERASE-RELATED-RELATED"/>
    <property type="match status" value="1"/>
</dbReference>
<dbReference type="InterPro" id="IPR002575">
    <property type="entry name" value="Aminoglycoside_PTrfase"/>
</dbReference>
<dbReference type="InterPro" id="IPR051678">
    <property type="entry name" value="AGP_Transferase"/>
</dbReference>
<dbReference type="EMBL" id="AZST01000313">
    <property type="protein sequence ID" value="KEP49865.1"/>
    <property type="molecule type" value="Genomic_DNA"/>
</dbReference>
<evidence type="ECO:0000313" key="2">
    <source>
        <dbReference type="EMBL" id="KEP49865.1"/>
    </source>
</evidence>
<keyword evidence="2" id="KW-0808">Transferase</keyword>
<dbReference type="Gene3D" id="3.90.1200.10">
    <property type="match status" value="1"/>
</dbReference>
<keyword evidence="3" id="KW-1185">Reference proteome</keyword>
<dbReference type="Proteomes" id="UP000027456">
    <property type="component" value="Unassembled WGS sequence"/>
</dbReference>
<reference evidence="2 3" key="1">
    <citation type="submission" date="2013-12" db="EMBL/GenBank/DDBJ databases">
        <authorList>
            <person name="Cubeta M."/>
            <person name="Pakala S."/>
            <person name="Fedorova N."/>
            <person name="Thomas E."/>
            <person name="Dean R."/>
            <person name="Jabaji S."/>
            <person name="Neate S."/>
            <person name="Toda T."/>
            <person name="Tavantzis S."/>
            <person name="Vilgalys R."/>
            <person name="Bharathan N."/>
            <person name="Pakala S."/>
            <person name="Losada L.S."/>
            <person name="Zafar N."/>
            <person name="Nierman W."/>
        </authorList>
    </citation>
    <scope>NUCLEOTIDE SEQUENCE [LARGE SCALE GENOMIC DNA]</scope>
    <source>
        <strain evidence="2 3">123E</strain>
    </source>
</reference>
<evidence type="ECO:0000259" key="1">
    <source>
        <dbReference type="Pfam" id="PF01636"/>
    </source>
</evidence>
<dbReference type="GO" id="GO:0016740">
    <property type="term" value="F:transferase activity"/>
    <property type="evidence" value="ECO:0007669"/>
    <property type="project" value="UniProtKB-KW"/>
</dbReference>
<gene>
    <name evidence="2" type="ORF">V565_091440</name>
</gene>
<dbReference type="OrthoDB" id="25129at2759"/>
<dbReference type="SUPFAM" id="SSF56112">
    <property type="entry name" value="Protein kinase-like (PK-like)"/>
    <property type="match status" value="1"/>
</dbReference>
<dbReference type="HOGENOM" id="CLU_059226_1_1_1"/>
<sequence length="360" mass="39832">MSAELDLGLATAAGLEKYLASTPYASTSIETVSGGHTGFLYRVVLKEPIKETGEKTVVVKHSLGYVAQSIPDATRGGPGGMTLNVERMDFEHEALELVGSNPDLSTIVRVPRVHAYDPHTHTLIMSDVAPCQLLSTALQEADDERVVKIGHALGEFMGKFHKWTSLPEQAGARSRFLENTTSRVDVLGLRWQIALAAAKKYGVERAWMEDMYLAGMQDGESGTVICMADFWFDNILISTAGDLQIYIVDWETARTARPELDVAHFATAAYSLVHVHRHIPLMREFIKAYKVHMDLDEMSMTTHAGRDMLSFGVVMPWIRHRDESVKQPIAQLGVELLEAAHTGDSQALKKNPVLADMFII</sequence>
<evidence type="ECO:0000313" key="3">
    <source>
        <dbReference type="Proteomes" id="UP000027456"/>
    </source>
</evidence>
<dbReference type="Gene3D" id="3.30.200.20">
    <property type="entry name" value="Phosphorylase Kinase, domain 1"/>
    <property type="match status" value="1"/>
</dbReference>
<name>A0A074RX38_9AGAM</name>
<dbReference type="STRING" id="1423351.A0A074RX38"/>
<comment type="caution">
    <text evidence="2">The sequence shown here is derived from an EMBL/GenBank/DDBJ whole genome shotgun (WGS) entry which is preliminary data.</text>
</comment>
<dbReference type="AlphaFoldDB" id="A0A074RX38"/>
<accession>A0A074RX38</accession>
<proteinExistence type="predicted"/>
<organism evidence="2 3">
    <name type="scientific">Rhizoctonia solani 123E</name>
    <dbReference type="NCBI Taxonomy" id="1423351"/>
    <lineage>
        <taxon>Eukaryota</taxon>
        <taxon>Fungi</taxon>
        <taxon>Dikarya</taxon>
        <taxon>Basidiomycota</taxon>
        <taxon>Agaricomycotina</taxon>
        <taxon>Agaricomycetes</taxon>
        <taxon>Cantharellales</taxon>
        <taxon>Ceratobasidiaceae</taxon>
        <taxon>Rhizoctonia</taxon>
    </lineage>
</organism>
<protein>
    <submittedName>
        <fullName evidence="2">Phosphotransferase enzyme family protein</fullName>
    </submittedName>
</protein>
<dbReference type="Pfam" id="PF01636">
    <property type="entry name" value="APH"/>
    <property type="match status" value="1"/>
</dbReference>